<dbReference type="Proteomes" id="UP000499080">
    <property type="component" value="Unassembled WGS sequence"/>
</dbReference>
<evidence type="ECO:0000256" key="5">
    <source>
        <dbReference type="ARBA" id="ARBA00022729"/>
    </source>
</evidence>
<dbReference type="SMART" id="SM00008">
    <property type="entry name" value="HormR"/>
    <property type="match status" value="1"/>
</dbReference>
<keyword evidence="12" id="KW-1185">Reference proteome</keyword>
<dbReference type="OrthoDB" id="6022368at2759"/>
<dbReference type="PANTHER" id="PTHR45620:SF15">
    <property type="entry name" value="DIURETIC HORMONE 44 RECEPTOR 1-RELATED"/>
    <property type="match status" value="1"/>
</dbReference>
<feature type="transmembrane region" description="Helical" evidence="9">
    <location>
        <begin position="118"/>
        <end position="140"/>
    </location>
</feature>
<evidence type="ECO:0000256" key="7">
    <source>
        <dbReference type="ARBA" id="ARBA00023136"/>
    </source>
</evidence>
<evidence type="ECO:0000256" key="3">
    <source>
        <dbReference type="ARBA" id="ARBA00022475"/>
    </source>
</evidence>
<dbReference type="PROSITE" id="PS50227">
    <property type="entry name" value="G_PROTEIN_RECEP_F2_3"/>
    <property type="match status" value="1"/>
</dbReference>
<keyword evidence="7 9" id="KW-0472">Membrane</keyword>
<comment type="caution">
    <text evidence="11">The sequence shown here is derived from an EMBL/GenBank/DDBJ whole genome shotgun (WGS) entry which is preliminary data.</text>
</comment>
<dbReference type="GO" id="GO:0017046">
    <property type="term" value="F:peptide hormone binding"/>
    <property type="evidence" value="ECO:0007669"/>
    <property type="project" value="TreeGrafter"/>
</dbReference>
<organism evidence="11 12">
    <name type="scientific">Araneus ventricosus</name>
    <name type="common">Orbweaver spider</name>
    <name type="synonym">Epeira ventricosa</name>
    <dbReference type="NCBI Taxonomy" id="182803"/>
    <lineage>
        <taxon>Eukaryota</taxon>
        <taxon>Metazoa</taxon>
        <taxon>Ecdysozoa</taxon>
        <taxon>Arthropoda</taxon>
        <taxon>Chelicerata</taxon>
        <taxon>Arachnida</taxon>
        <taxon>Araneae</taxon>
        <taxon>Araneomorphae</taxon>
        <taxon>Entelegynae</taxon>
        <taxon>Araneoidea</taxon>
        <taxon>Araneidae</taxon>
        <taxon>Araneus</taxon>
    </lineage>
</organism>
<feature type="transmembrane region" description="Helical" evidence="9">
    <location>
        <begin position="152"/>
        <end position="171"/>
    </location>
</feature>
<keyword evidence="6 9" id="KW-1133">Transmembrane helix</keyword>
<protein>
    <submittedName>
        <fullName evidence="11">Diuretic hormone receptor</fullName>
    </submittedName>
</protein>
<evidence type="ECO:0000259" key="10">
    <source>
        <dbReference type="PROSITE" id="PS50227"/>
    </source>
</evidence>
<feature type="domain" description="G-protein coupled receptors family 2 profile 1" evidence="10">
    <location>
        <begin position="38"/>
        <end position="100"/>
    </location>
</feature>
<name>A0A4Y2AGT7_ARAVE</name>
<evidence type="ECO:0000313" key="12">
    <source>
        <dbReference type="Proteomes" id="UP000499080"/>
    </source>
</evidence>
<dbReference type="InterPro" id="IPR036445">
    <property type="entry name" value="GPCR_2_extracell_dom_sf"/>
</dbReference>
<evidence type="ECO:0000256" key="2">
    <source>
        <dbReference type="ARBA" id="ARBA00005314"/>
    </source>
</evidence>
<keyword evidence="8" id="KW-1015">Disulfide bond</keyword>
<proteinExistence type="inferred from homology"/>
<dbReference type="SUPFAM" id="SSF111418">
    <property type="entry name" value="Hormone receptor domain"/>
    <property type="match status" value="1"/>
</dbReference>
<accession>A0A4Y2AGT7</accession>
<keyword evidence="3" id="KW-1003">Cell membrane</keyword>
<evidence type="ECO:0000256" key="6">
    <source>
        <dbReference type="ARBA" id="ARBA00022989"/>
    </source>
</evidence>
<dbReference type="AlphaFoldDB" id="A0A4Y2AGT7"/>
<dbReference type="PRINTS" id="PR00249">
    <property type="entry name" value="GPCRSECRETIN"/>
</dbReference>
<dbReference type="InterPro" id="IPR003051">
    <property type="entry name" value="GPCR_2_CRF_rcpt"/>
</dbReference>
<dbReference type="Gene3D" id="1.20.1070.10">
    <property type="entry name" value="Rhodopsin 7-helix transmembrane proteins"/>
    <property type="match status" value="1"/>
</dbReference>
<dbReference type="GO" id="GO:0005886">
    <property type="term" value="C:plasma membrane"/>
    <property type="evidence" value="ECO:0007669"/>
    <property type="project" value="UniProtKB-SubCell"/>
</dbReference>
<dbReference type="Pfam" id="PF02793">
    <property type="entry name" value="HRM"/>
    <property type="match status" value="1"/>
</dbReference>
<comment type="subcellular location">
    <subcellularLocation>
        <location evidence="1">Cell membrane</location>
        <topology evidence="1">Multi-pass membrane protein</topology>
    </subcellularLocation>
</comment>
<sequence>MVKYQDRELFHIVTGRLKQIDQDQEEHHPALPKHPDDFCNTTWDGLSCWPATKAGTTVVIKCMEFLNRVPYDTMQNATRECHANGTWAARSDYSECRPLEQKDESFEVLWDVKDAHTIYSIGYGISLIALAIALWIFMYFSDLRCLRNTIHTNLLVTYLFIDLTWIITAALQTSTSHEANKKFMRTDLSENWRRCDIISLPVNQIYVARKLTAGVTNLRTQLPSGPISLALIIRRSSCKGSNVASLIS</sequence>
<comment type="similarity">
    <text evidence="2">Belongs to the G-protein coupled receptor 2 family.</text>
</comment>
<dbReference type="PRINTS" id="PR01279">
    <property type="entry name" value="CRFRECEPTOR"/>
</dbReference>
<evidence type="ECO:0000256" key="4">
    <source>
        <dbReference type="ARBA" id="ARBA00022692"/>
    </source>
</evidence>
<dbReference type="InterPro" id="IPR000832">
    <property type="entry name" value="GPCR_2_secretin-like"/>
</dbReference>
<gene>
    <name evidence="11" type="primary">DIHR_5</name>
    <name evidence="11" type="ORF">AVEN_42963_1</name>
</gene>
<dbReference type="Pfam" id="PF00002">
    <property type="entry name" value="7tm_2"/>
    <property type="match status" value="1"/>
</dbReference>
<dbReference type="GO" id="GO:0007188">
    <property type="term" value="P:adenylate cyclase-modulating G protein-coupled receptor signaling pathway"/>
    <property type="evidence" value="ECO:0007669"/>
    <property type="project" value="TreeGrafter"/>
</dbReference>
<dbReference type="GO" id="GO:0008528">
    <property type="term" value="F:G protein-coupled peptide receptor activity"/>
    <property type="evidence" value="ECO:0007669"/>
    <property type="project" value="TreeGrafter"/>
</dbReference>
<dbReference type="EMBL" id="BGPR01000015">
    <property type="protein sequence ID" value="GBL78479.1"/>
    <property type="molecule type" value="Genomic_DNA"/>
</dbReference>
<evidence type="ECO:0000256" key="9">
    <source>
        <dbReference type="SAM" id="Phobius"/>
    </source>
</evidence>
<dbReference type="InterPro" id="IPR001879">
    <property type="entry name" value="GPCR_2_extracellular_dom"/>
</dbReference>
<keyword evidence="5" id="KW-0732">Signal</keyword>
<reference evidence="11 12" key="1">
    <citation type="journal article" date="2019" name="Sci. Rep.">
        <title>Orb-weaving spider Araneus ventricosus genome elucidates the spidroin gene catalogue.</title>
        <authorList>
            <person name="Kono N."/>
            <person name="Nakamura H."/>
            <person name="Ohtoshi R."/>
            <person name="Moran D.A.P."/>
            <person name="Shinohara A."/>
            <person name="Yoshida Y."/>
            <person name="Fujiwara M."/>
            <person name="Mori M."/>
            <person name="Tomita M."/>
            <person name="Arakawa K."/>
        </authorList>
    </citation>
    <scope>NUCLEOTIDE SEQUENCE [LARGE SCALE GENOMIC DNA]</scope>
</reference>
<keyword evidence="4 9" id="KW-0812">Transmembrane</keyword>
<dbReference type="InterPro" id="IPR050332">
    <property type="entry name" value="GPCR_2"/>
</dbReference>
<keyword evidence="11" id="KW-0675">Receptor</keyword>
<evidence type="ECO:0000313" key="11">
    <source>
        <dbReference type="EMBL" id="GBL78479.1"/>
    </source>
</evidence>
<evidence type="ECO:0000256" key="1">
    <source>
        <dbReference type="ARBA" id="ARBA00004651"/>
    </source>
</evidence>
<dbReference type="Gene3D" id="4.10.1240.10">
    <property type="entry name" value="GPCR, family 2, extracellular hormone receptor domain"/>
    <property type="match status" value="1"/>
</dbReference>
<evidence type="ECO:0000256" key="8">
    <source>
        <dbReference type="ARBA" id="ARBA00023157"/>
    </source>
</evidence>
<dbReference type="PANTHER" id="PTHR45620">
    <property type="entry name" value="PDF RECEPTOR-LIKE PROTEIN-RELATED"/>
    <property type="match status" value="1"/>
</dbReference>